<keyword evidence="4 13" id="KW-0548">Nucleotidyltransferase</keyword>
<comment type="cofactor">
    <cofactor evidence="1">
        <name>Mg(2+)</name>
        <dbReference type="ChEBI" id="CHEBI:18420"/>
    </cofactor>
</comment>
<keyword evidence="7" id="KW-0460">Magnesium</keyword>
<reference evidence="13 14" key="1">
    <citation type="submission" date="2010-08" db="EMBL/GenBank/DDBJ databases">
        <title>Complete sequence of Clostridium cellulovorans 743B.</title>
        <authorList>
            <consortium name="US DOE Joint Genome Institute"/>
            <person name="Lucas S."/>
            <person name="Copeland A."/>
            <person name="Lapidus A."/>
            <person name="Cheng J.-F."/>
            <person name="Bruce D."/>
            <person name="Goodwin L."/>
            <person name="Pitluck S."/>
            <person name="Chertkov O."/>
            <person name="Detter J.C."/>
            <person name="Han C."/>
            <person name="Tapia R."/>
            <person name="Land M."/>
            <person name="Hauser L."/>
            <person name="Chang Y.-J."/>
            <person name="Jeffries C."/>
            <person name="Kyrpides N."/>
            <person name="Ivanova N."/>
            <person name="Mikhailova N."/>
            <person name="Hemme C.L."/>
            <person name="Woyke T."/>
        </authorList>
    </citation>
    <scope>NUCLEOTIDE SEQUENCE [LARGE SCALE GENOMIC DNA]</scope>
    <source>
        <strain evidence="14">ATCC 35296 / DSM 3052 / OCM 3 / 743B</strain>
    </source>
</reference>
<dbReference type="InterPro" id="IPR032810">
    <property type="entry name" value="CCA-adding_enz_C"/>
</dbReference>
<evidence type="ECO:0000256" key="8">
    <source>
        <dbReference type="ARBA" id="ARBA00022884"/>
    </source>
</evidence>
<evidence type="ECO:0000259" key="12">
    <source>
        <dbReference type="Pfam" id="PF13735"/>
    </source>
</evidence>
<dbReference type="NCBIfam" id="NF009814">
    <property type="entry name" value="PRK13299.1"/>
    <property type="match status" value="1"/>
</dbReference>
<dbReference type="AlphaFoldDB" id="D9SPU8"/>
<dbReference type="InterPro" id="IPR002646">
    <property type="entry name" value="PolA_pol_head_dom"/>
</dbReference>
<keyword evidence="3" id="KW-0819">tRNA processing</keyword>
<dbReference type="GO" id="GO:0046872">
    <property type="term" value="F:metal ion binding"/>
    <property type="evidence" value="ECO:0007669"/>
    <property type="project" value="UniProtKB-KW"/>
</dbReference>
<dbReference type="Gene3D" id="1.10.3090.10">
    <property type="entry name" value="cca-adding enzyme, domain 2"/>
    <property type="match status" value="1"/>
</dbReference>
<evidence type="ECO:0000256" key="9">
    <source>
        <dbReference type="RuleBase" id="RU003953"/>
    </source>
</evidence>
<dbReference type="InterPro" id="IPR043519">
    <property type="entry name" value="NT_sf"/>
</dbReference>
<dbReference type="Pfam" id="PF13735">
    <property type="entry name" value="tRNA_NucTran2_2"/>
    <property type="match status" value="1"/>
</dbReference>
<keyword evidence="2 9" id="KW-0808">Transferase</keyword>
<dbReference type="HOGENOM" id="CLU_015961_3_1_9"/>
<dbReference type="GO" id="GO:0000049">
    <property type="term" value="F:tRNA binding"/>
    <property type="evidence" value="ECO:0007669"/>
    <property type="project" value="TreeGrafter"/>
</dbReference>
<feature type="domain" description="Poly A polymerase head" evidence="10">
    <location>
        <begin position="27"/>
        <end position="151"/>
    </location>
</feature>
<dbReference type="Proteomes" id="UP000002730">
    <property type="component" value="Chromosome"/>
</dbReference>
<feature type="domain" description="tRNA nucleotidyltransferase/poly(A) polymerase RNA and SrmB- binding" evidence="11">
    <location>
        <begin position="178"/>
        <end position="238"/>
    </location>
</feature>
<dbReference type="eggNOG" id="COG0617">
    <property type="taxonomic scope" value="Bacteria"/>
</dbReference>
<dbReference type="Pfam" id="PF12627">
    <property type="entry name" value="PolyA_pol_RNAbd"/>
    <property type="match status" value="1"/>
</dbReference>
<evidence type="ECO:0000256" key="2">
    <source>
        <dbReference type="ARBA" id="ARBA00022679"/>
    </source>
</evidence>
<dbReference type="Pfam" id="PF01743">
    <property type="entry name" value="PolyA_pol"/>
    <property type="match status" value="1"/>
</dbReference>
<accession>D9SPU8</accession>
<keyword evidence="6" id="KW-0547">Nucleotide-binding</keyword>
<evidence type="ECO:0000256" key="1">
    <source>
        <dbReference type="ARBA" id="ARBA00001946"/>
    </source>
</evidence>
<dbReference type="CDD" id="cd05398">
    <property type="entry name" value="NT_ClassII-CCAase"/>
    <property type="match status" value="1"/>
</dbReference>
<keyword evidence="5" id="KW-0479">Metal-binding</keyword>
<dbReference type="RefSeq" id="WP_010075427.1">
    <property type="nucleotide sequence ID" value="NC_014393.1"/>
</dbReference>
<gene>
    <name evidence="13" type="ordered locus">Clocel_2368</name>
</gene>
<evidence type="ECO:0000313" key="14">
    <source>
        <dbReference type="Proteomes" id="UP000002730"/>
    </source>
</evidence>
<evidence type="ECO:0000256" key="4">
    <source>
        <dbReference type="ARBA" id="ARBA00022695"/>
    </source>
</evidence>
<proteinExistence type="inferred from homology"/>
<dbReference type="PANTHER" id="PTHR46173">
    <property type="entry name" value="CCA TRNA NUCLEOTIDYLTRANSFERASE 1, MITOCHONDRIAL"/>
    <property type="match status" value="1"/>
</dbReference>
<dbReference type="GO" id="GO:0000166">
    <property type="term" value="F:nucleotide binding"/>
    <property type="evidence" value="ECO:0007669"/>
    <property type="project" value="UniProtKB-KW"/>
</dbReference>
<keyword evidence="14" id="KW-1185">Reference proteome</keyword>
<evidence type="ECO:0000313" key="13">
    <source>
        <dbReference type="EMBL" id="ADL52084.1"/>
    </source>
</evidence>
<sequence>MTRNINIKMPDKVKKIVGILYRSNHEAFIVGGCVRDSILGIKPKDWDITTSAEPEEIIELFNSEGCTTVPTGIKHGTITVVIEKEPFEITTYRIDGEYKDSRHPSEVKFTKSLEEDLKRRDYTINAMAYNDKVGLVDYFNGQEDIDKKLIRAVGEPKKRLEEDALRMLRAHRFSAQLGFKIEKETSEAIKALSVNIRQVSIERIREEFNKILLSNNLVQLFQLYENGLLQHFFGELANCFERSKKKGDISIYSHVYLIELLQSIEKELSLRWAILINYINEFSYNLEDTLVKPNQCKYSTTSQDCASNILKRMKYDNKTIERVLVLAKYQEVIISDKVAIKRILNTTGIENFKALVEIKEAKIKLQSENDINEGMKEIVRIKEEFYEIISSNQCFTIKDLAVKGEDIIKLGVKPGKFIGEILNTLLDMVINEPEINEKHILIGKVKEQMDTREI</sequence>
<dbReference type="InterPro" id="IPR032828">
    <property type="entry name" value="PolyA_RNA-bd"/>
</dbReference>
<keyword evidence="8 9" id="KW-0694">RNA-binding</keyword>
<evidence type="ECO:0000259" key="10">
    <source>
        <dbReference type="Pfam" id="PF01743"/>
    </source>
</evidence>
<dbReference type="STRING" id="573061.Clocel_2368"/>
<dbReference type="EMBL" id="CP002160">
    <property type="protein sequence ID" value="ADL52084.1"/>
    <property type="molecule type" value="Genomic_DNA"/>
</dbReference>
<dbReference type="OrthoDB" id="9805698at2"/>
<evidence type="ECO:0000256" key="6">
    <source>
        <dbReference type="ARBA" id="ARBA00022741"/>
    </source>
</evidence>
<dbReference type="GO" id="GO:0008033">
    <property type="term" value="P:tRNA processing"/>
    <property type="evidence" value="ECO:0007669"/>
    <property type="project" value="UniProtKB-KW"/>
</dbReference>
<feature type="domain" description="CCA-adding enzyme C-terminal" evidence="12">
    <location>
        <begin position="303"/>
        <end position="442"/>
    </location>
</feature>
<evidence type="ECO:0000256" key="3">
    <source>
        <dbReference type="ARBA" id="ARBA00022694"/>
    </source>
</evidence>
<name>D9SPU8_CLOC7</name>
<dbReference type="KEGG" id="ccb:Clocel_2368"/>
<organism evidence="13 14">
    <name type="scientific">Clostridium cellulovorans (strain ATCC 35296 / DSM 3052 / OCM 3 / 743B)</name>
    <dbReference type="NCBI Taxonomy" id="573061"/>
    <lineage>
        <taxon>Bacteria</taxon>
        <taxon>Bacillati</taxon>
        <taxon>Bacillota</taxon>
        <taxon>Clostridia</taxon>
        <taxon>Eubacteriales</taxon>
        <taxon>Clostridiaceae</taxon>
        <taxon>Clostridium</taxon>
    </lineage>
</organism>
<dbReference type="InterPro" id="IPR050264">
    <property type="entry name" value="Bact_CCA-adding_enz_type3_sf"/>
</dbReference>
<protein>
    <submittedName>
        <fullName evidence="13">Polynucleotide adenylyltransferase region</fullName>
    </submittedName>
</protein>
<evidence type="ECO:0000256" key="7">
    <source>
        <dbReference type="ARBA" id="ARBA00022842"/>
    </source>
</evidence>
<comment type="similarity">
    <text evidence="9">Belongs to the tRNA nucleotidyltransferase/poly(A) polymerase family.</text>
</comment>
<dbReference type="Gene3D" id="1.10.246.80">
    <property type="match status" value="1"/>
</dbReference>
<evidence type="ECO:0000256" key="5">
    <source>
        <dbReference type="ARBA" id="ARBA00022723"/>
    </source>
</evidence>
<dbReference type="PANTHER" id="PTHR46173:SF1">
    <property type="entry name" value="CCA TRNA NUCLEOTIDYLTRANSFERASE 1, MITOCHONDRIAL"/>
    <property type="match status" value="1"/>
</dbReference>
<dbReference type="GO" id="GO:0016779">
    <property type="term" value="F:nucleotidyltransferase activity"/>
    <property type="evidence" value="ECO:0007669"/>
    <property type="project" value="UniProtKB-KW"/>
</dbReference>
<evidence type="ECO:0000259" key="11">
    <source>
        <dbReference type="Pfam" id="PF12627"/>
    </source>
</evidence>
<dbReference type="SUPFAM" id="SSF81891">
    <property type="entry name" value="Poly A polymerase C-terminal region-like"/>
    <property type="match status" value="1"/>
</dbReference>
<dbReference type="Gene3D" id="3.30.460.10">
    <property type="entry name" value="Beta Polymerase, domain 2"/>
    <property type="match status" value="1"/>
</dbReference>
<dbReference type="SUPFAM" id="SSF81301">
    <property type="entry name" value="Nucleotidyltransferase"/>
    <property type="match status" value="1"/>
</dbReference>